<dbReference type="SUPFAM" id="SSF88946">
    <property type="entry name" value="Sigma2 domain of RNA polymerase sigma factors"/>
    <property type="match status" value="1"/>
</dbReference>
<evidence type="ECO:0000313" key="9">
    <source>
        <dbReference type="Proteomes" id="UP001200537"/>
    </source>
</evidence>
<dbReference type="InterPro" id="IPR013249">
    <property type="entry name" value="RNA_pol_sigma70_r4_t2"/>
</dbReference>
<dbReference type="InterPro" id="IPR013324">
    <property type="entry name" value="RNA_pol_sigma_r3/r4-like"/>
</dbReference>
<dbReference type="GO" id="GO:0016987">
    <property type="term" value="F:sigma factor activity"/>
    <property type="evidence" value="ECO:0007669"/>
    <property type="project" value="UniProtKB-KW"/>
</dbReference>
<keyword evidence="3" id="KW-0731">Sigma factor</keyword>
<sequence length="232" mass="26018">MKTEILEAERVGTAAPPKTVALERGHRPAGEDGNGSVSDPLATGDNNVLLSDRFSKEALPLLDQLYAGALRLTRKPADAEDLVQDTYMQAFRKFNQYQPGTNLKAWMYRIMTNTFINQYRLKTRRPQEQGSGEITDHAQVAQSLHHGEGMPSAETTALERLPNETIQAAFEKLSDEHRAVVYLADVEQFSYKEISQILGIPLGTVMSRLHRGRSQLREELSEYAREYGIGVK</sequence>
<evidence type="ECO:0000256" key="3">
    <source>
        <dbReference type="ARBA" id="ARBA00023082"/>
    </source>
</evidence>
<dbReference type="GO" id="GO:0006352">
    <property type="term" value="P:DNA-templated transcription initiation"/>
    <property type="evidence" value="ECO:0007669"/>
    <property type="project" value="InterPro"/>
</dbReference>
<evidence type="ECO:0000256" key="1">
    <source>
        <dbReference type="ARBA" id="ARBA00010641"/>
    </source>
</evidence>
<comment type="similarity">
    <text evidence="1">Belongs to the sigma-70 factor family. ECF subfamily.</text>
</comment>
<dbReference type="InterPro" id="IPR039425">
    <property type="entry name" value="RNA_pol_sigma-70-like"/>
</dbReference>
<dbReference type="Pfam" id="PF04542">
    <property type="entry name" value="Sigma70_r2"/>
    <property type="match status" value="1"/>
</dbReference>
<evidence type="ECO:0000259" key="7">
    <source>
        <dbReference type="Pfam" id="PF08281"/>
    </source>
</evidence>
<dbReference type="Proteomes" id="UP001200537">
    <property type="component" value="Unassembled WGS sequence"/>
</dbReference>
<dbReference type="PANTHER" id="PTHR43133">
    <property type="entry name" value="RNA POLYMERASE ECF-TYPE SIGMA FACTO"/>
    <property type="match status" value="1"/>
</dbReference>
<feature type="domain" description="RNA polymerase sigma factor 70 region 4 type 2" evidence="7">
    <location>
        <begin position="165"/>
        <end position="216"/>
    </location>
</feature>
<dbReference type="GO" id="GO:0003677">
    <property type="term" value="F:DNA binding"/>
    <property type="evidence" value="ECO:0007669"/>
    <property type="project" value="InterPro"/>
</dbReference>
<feature type="compositionally biased region" description="Basic and acidic residues" evidence="5">
    <location>
        <begin position="1"/>
        <end position="10"/>
    </location>
</feature>
<dbReference type="InterPro" id="IPR014293">
    <property type="entry name" value="RNA_pol_sigma70_actinobac"/>
</dbReference>
<dbReference type="Gene3D" id="1.10.1740.10">
    <property type="match status" value="1"/>
</dbReference>
<evidence type="ECO:0000313" key="8">
    <source>
        <dbReference type="EMBL" id="MCG4618579.1"/>
    </source>
</evidence>
<evidence type="ECO:0000256" key="5">
    <source>
        <dbReference type="SAM" id="MobiDB-lite"/>
    </source>
</evidence>
<dbReference type="PANTHER" id="PTHR43133:SF59">
    <property type="entry name" value="ECF RNA POLYMERASE SIGMA FACTOR SIGR"/>
    <property type="match status" value="1"/>
</dbReference>
<evidence type="ECO:0000256" key="4">
    <source>
        <dbReference type="ARBA" id="ARBA00023163"/>
    </source>
</evidence>
<reference evidence="8" key="1">
    <citation type="submission" date="2022-01" db="EMBL/GenBank/DDBJ databases">
        <title>Collection of gut derived symbiotic bacterial strains cultured from healthy donors.</title>
        <authorList>
            <person name="Lin H."/>
            <person name="Kohout C."/>
            <person name="Waligurski E."/>
            <person name="Pamer E.G."/>
        </authorList>
    </citation>
    <scope>NUCLEOTIDE SEQUENCE</scope>
    <source>
        <strain evidence="8">DFI.7.46</strain>
    </source>
</reference>
<name>A0AAJ1EY04_9ACTO</name>
<dbReference type="InterPro" id="IPR036388">
    <property type="entry name" value="WH-like_DNA-bd_sf"/>
</dbReference>
<evidence type="ECO:0000259" key="6">
    <source>
        <dbReference type="Pfam" id="PF04542"/>
    </source>
</evidence>
<feature type="domain" description="RNA polymerase sigma-70 region 2" evidence="6">
    <location>
        <begin position="62"/>
        <end position="124"/>
    </location>
</feature>
<gene>
    <name evidence="8" type="ORF">L0M99_08770</name>
</gene>
<dbReference type="InterPro" id="IPR007627">
    <property type="entry name" value="RNA_pol_sigma70_r2"/>
</dbReference>
<dbReference type="NCBIfam" id="TIGR02947">
    <property type="entry name" value="SigH_actino"/>
    <property type="match status" value="1"/>
</dbReference>
<proteinExistence type="inferred from homology"/>
<keyword evidence="4" id="KW-0804">Transcription</keyword>
<dbReference type="NCBIfam" id="TIGR02937">
    <property type="entry name" value="sigma70-ECF"/>
    <property type="match status" value="1"/>
</dbReference>
<dbReference type="Gene3D" id="1.10.10.10">
    <property type="entry name" value="Winged helix-like DNA-binding domain superfamily/Winged helix DNA-binding domain"/>
    <property type="match status" value="1"/>
</dbReference>
<accession>A0AAJ1EY04</accession>
<dbReference type="InterPro" id="IPR014284">
    <property type="entry name" value="RNA_pol_sigma-70_dom"/>
</dbReference>
<dbReference type="InterPro" id="IPR013325">
    <property type="entry name" value="RNA_pol_sigma_r2"/>
</dbReference>
<dbReference type="AlphaFoldDB" id="A0AAJ1EY04"/>
<dbReference type="RefSeq" id="WP_238128380.1">
    <property type="nucleotide sequence ID" value="NZ_JAGZVZ010000005.1"/>
</dbReference>
<protein>
    <submittedName>
        <fullName evidence="8">Sigma-70 family RNA polymerase sigma factor</fullName>
    </submittedName>
</protein>
<dbReference type="CDD" id="cd06171">
    <property type="entry name" value="Sigma70_r4"/>
    <property type="match status" value="1"/>
</dbReference>
<organism evidence="8 9">
    <name type="scientific">Varibaculum cambriense</name>
    <dbReference type="NCBI Taxonomy" id="184870"/>
    <lineage>
        <taxon>Bacteria</taxon>
        <taxon>Bacillati</taxon>
        <taxon>Actinomycetota</taxon>
        <taxon>Actinomycetes</taxon>
        <taxon>Actinomycetales</taxon>
        <taxon>Actinomycetaceae</taxon>
        <taxon>Varibaculum</taxon>
    </lineage>
</organism>
<feature type="compositionally biased region" description="Basic and acidic residues" evidence="5">
    <location>
        <begin position="21"/>
        <end position="30"/>
    </location>
</feature>
<comment type="caution">
    <text evidence="8">The sequence shown here is derived from an EMBL/GenBank/DDBJ whole genome shotgun (WGS) entry which is preliminary data.</text>
</comment>
<feature type="region of interest" description="Disordered" evidence="5">
    <location>
        <begin position="1"/>
        <end position="41"/>
    </location>
</feature>
<dbReference type="Pfam" id="PF08281">
    <property type="entry name" value="Sigma70_r4_2"/>
    <property type="match status" value="1"/>
</dbReference>
<keyword evidence="2" id="KW-0805">Transcription regulation</keyword>
<dbReference type="SUPFAM" id="SSF88659">
    <property type="entry name" value="Sigma3 and sigma4 domains of RNA polymerase sigma factors"/>
    <property type="match status" value="1"/>
</dbReference>
<dbReference type="EMBL" id="JAKNHJ010000019">
    <property type="protein sequence ID" value="MCG4618579.1"/>
    <property type="molecule type" value="Genomic_DNA"/>
</dbReference>
<evidence type="ECO:0000256" key="2">
    <source>
        <dbReference type="ARBA" id="ARBA00023015"/>
    </source>
</evidence>